<evidence type="ECO:0000313" key="2">
    <source>
        <dbReference type="Proteomes" id="UP000199202"/>
    </source>
</evidence>
<sequence>MRSKSPQKPPPSDAETAEYMRSLAERFVEHTRADGHFLDWDPAFIHHLDNYCTQFAASKPPPEVIHSVIMGAGAYLGEMIVRNAAWTWVYCTSESAAAVESPDGVRGYPHNKVAKRIHNGTDHDIEAFFKYAMTGVVPHGTTARVIKPSWWKRLRSRS</sequence>
<proteinExistence type="predicted"/>
<dbReference type="RefSeq" id="WP_143043704.1">
    <property type="nucleotide sequence ID" value="NZ_FNDJ01000006.1"/>
</dbReference>
<evidence type="ECO:0000313" key="1">
    <source>
        <dbReference type="EMBL" id="SDI55468.1"/>
    </source>
</evidence>
<name>A0A1G8LIL7_9ACTN</name>
<dbReference type="Proteomes" id="UP000199202">
    <property type="component" value="Unassembled WGS sequence"/>
</dbReference>
<accession>A0A1G8LIL7</accession>
<keyword evidence="2" id="KW-1185">Reference proteome</keyword>
<dbReference type="STRING" id="633440.SAMN05421869_106104"/>
<gene>
    <name evidence="1" type="ORF">SAMN05421869_106104</name>
</gene>
<dbReference type="OrthoDB" id="4640272at2"/>
<reference evidence="1 2" key="1">
    <citation type="submission" date="2016-10" db="EMBL/GenBank/DDBJ databases">
        <authorList>
            <person name="de Groot N.N."/>
        </authorList>
    </citation>
    <scope>NUCLEOTIDE SEQUENCE [LARGE SCALE GENOMIC DNA]</scope>
    <source>
        <strain evidence="1 2">CGMCC 4.6533</strain>
    </source>
</reference>
<protein>
    <submittedName>
        <fullName evidence="1">Uncharacterized protein</fullName>
    </submittedName>
</protein>
<dbReference type="EMBL" id="FNDJ01000006">
    <property type="protein sequence ID" value="SDI55468.1"/>
    <property type="molecule type" value="Genomic_DNA"/>
</dbReference>
<dbReference type="AlphaFoldDB" id="A0A1G8LIL7"/>
<organism evidence="1 2">
    <name type="scientific">Nonomuraea jiangxiensis</name>
    <dbReference type="NCBI Taxonomy" id="633440"/>
    <lineage>
        <taxon>Bacteria</taxon>
        <taxon>Bacillati</taxon>
        <taxon>Actinomycetota</taxon>
        <taxon>Actinomycetes</taxon>
        <taxon>Streptosporangiales</taxon>
        <taxon>Streptosporangiaceae</taxon>
        <taxon>Nonomuraea</taxon>
    </lineage>
</organism>